<accession>A0AAU9T9R3</accession>
<gene>
    <name evidence="2" type="ORF">TAV2_LOCUS25983</name>
</gene>
<keyword evidence="3" id="KW-1185">Reference proteome</keyword>
<protein>
    <recommendedName>
        <fullName evidence="4">Ribosomal protein L34Ae</fullName>
    </recommendedName>
</protein>
<evidence type="ECO:0000313" key="3">
    <source>
        <dbReference type="Proteomes" id="UP000836841"/>
    </source>
</evidence>
<dbReference type="PANTHER" id="PTHR46741">
    <property type="entry name" value="OS09G0413600 PROTEIN"/>
    <property type="match status" value="1"/>
</dbReference>
<dbReference type="PANTHER" id="PTHR46741:SF2">
    <property type="entry name" value="RIBOSOMAL PROTEIN L34AE"/>
    <property type="match status" value="1"/>
</dbReference>
<evidence type="ECO:0000256" key="1">
    <source>
        <dbReference type="SAM" id="MobiDB-lite"/>
    </source>
</evidence>
<reference evidence="2 3" key="1">
    <citation type="submission" date="2022-03" db="EMBL/GenBank/DDBJ databases">
        <authorList>
            <person name="Nunn A."/>
            <person name="Chopra R."/>
            <person name="Nunn A."/>
            <person name="Contreras Garrido A."/>
        </authorList>
    </citation>
    <scope>NUCLEOTIDE SEQUENCE [LARGE SCALE GENOMIC DNA]</scope>
</reference>
<feature type="region of interest" description="Disordered" evidence="1">
    <location>
        <begin position="181"/>
        <end position="233"/>
    </location>
</feature>
<dbReference type="EMBL" id="OU466863">
    <property type="protein sequence ID" value="CAH2079911.1"/>
    <property type="molecule type" value="Genomic_DNA"/>
</dbReference>
<dbReference type="Pfam" id="PF07891">
    <property type="entry name" value="DUF1666"/>
    <property type="match status" value="1"/>
</dbReference>
<proteinExistence type="predicted"/>
<organism evidence="2 3">
    <name type="scientific">Thlaspi arvense</name>
    <name type="common">Field penny-cress</name>
    <dbReference type="NCBI Taxonomy" id="13288"/>
    <lineage>
        <taxon>Eukaryota</taxon>
        <taxon>Viridiplantae</taxon>
        <taxon>Streptophyta</taxon>
        <taxon>Embryophyta</taxon>
        <taxon>Tracheophyta</taxon>
        <taxon>Spermatophyta</taxon>
        <taxon>Magnoliopsida</taxon>
        <taxon>eudicotyledons</taxon>
        <taxon>Gunneridae</taxon>
        <taxon>Pentapetalae</taxon>
        <taxon>rosids</taxon>
        <taxon>malvids</taxon>
        <taxon>Brassicales</taxon>
        <taxon>Brassicaceae</taxon>
        <taxon>Thlaspideae</taxon>
        <taxon>Thlaspi</taxon>
    </lineage>
</organism>
<name>A0AAU9T9R3_THLAR</name>
<dbReference type="InterPro" id="IPR012870">
    <property type="entry name" value="DUF1666"/>
</dbReference>
<dbReference type="AlphaFoldDB" id="A0AAU9T9R3"/>
<dbReference type="Proteomes" id="UP000836841">
    <property type="component" value="Chromosome 7"/>
</dbReference>
<feature type="compositionally biased region" description="Acidic residues" evidence="1">
    <location>
        <begin position="215"/>
        <end position="232"/>
    </location>
</feature>
<feature type="compositionally biased region" description="Basic and acidic residues" evidence="1">
    <location>
        <begin position="198"/>
        <end position="207"/>
    </location>
</feature>
<sequence>MIQYMTNFLKKFLINSIFHLQNLISHHASCFTRFLSLHKPIFLSSASSRDTIVETDTSKAQSFSKIEESEEVKMIESENSGVDEDEEIKESPKFVFKFAFQTETFEKLSREGYRSLSDSGENESESCFLSCSSSSSSPAISTAGNKYESQSPAKNLTFVVENPKAATFRVEDCLNEKKLEKTEDYSGDSDSDFGGTSPEEKGEDRKIHNSGSGSDSEEEDAEEEEEEEDANEFESLWEHQDLIEQLKMEMKKVKAIGGLPTILEEEEDDCPKFMEDLKPWRIEEEKKSKHVDTFGEVHKFHRSYRERMRKLDILSFQKSYALGLLKSKNSSTVDSSPSQASVFSVNLRLWKPKKPETEPMVQFIKEIHGELENVYVGHMCLSWEILHWQYEKAIELLESDVYGSRRYNGVAGEFQQFQVLLQRFLENEPFEEPRVQHYIKKRCLRRNLLQVPVIREDGNKKKGRRRDDEENDDGAIKSDQLVEIMEETIRLFWRFVRCDKLTSSIHDQKSRTKSQIEPDHEEDSEDLEMFAEVKSELQNKEKRLKHVLKSERCIIRRFKKHKEEDSTDDQVLHFFSQVDMKLVTRVLNMSKLTKDHLVWCRNKLTKISFVNRRLHLESSFSLFPC</sequence>
<evidence type="ECO:0000313" key="2">
    <source>
        <dbReference type="EMBL" id="CAH2079911.1"/>
    </source>
</evidence>
<evidence type="ECO:0008006" key="4">
    <source>
        <dbReference type="Google" id="ProtNLM"/>
    </source>
</evidence>